<protein>
    <submittedName>
        <fullName evidence="2">Uncharacterized protein</fullName>
    </submittedName>
</protein>
<dbReference type="KEGG" id="slut:H9L13_04620"/>
<dbReference type="RefSeq" id="WP_187539430.1">
    <property type="nucleotide sequence ID" value="NZ_BAABJT010000001.1"/>
</dbReference>
<sequence>MPSKHAAWALILVLSPAQAQNLARDSQPPEDTAATQLTDDSYTRYELLVPGSAKFRILYWVSATDAGATKYFNPIRKGSRASDERVTDLATGKPLPFRIVPGTAARAAGSKNADPEGEYVQVTLARPVPKGGEGRILIDKTYEDAKSYFVEGDTIVFSRPLGIDRNAVVLPAGYRLTYSSMPAQVLQERDGRIKVSFIDVSPAQSPLVIKARPAAVASGPSSVPAARLDERAAQTREIVYYLQQPETHRFDLSHDYTETKAGVGTYVNVVRAGSSVADPGGMVLDTGAPLRHKVLRGAAITRAAPDTKDVTPETEAVVFSFPPVPRGGSTRIRITETYTDPERYKMVGDELVWDRTFGRAANAVVLPAGWALTNSSAPAITSELPDGRVRLDFLNPRTDELQVLITARRIVSR</sequence>
<feature type="chain" id="PRO_5028877768" evidence="1">
    <location>
        <begin position="20"/>
        <end position="413"/>
    </location>
</feature>
<keyword evidence="1" id="KW-0732">Signal</keyword>
<evidence type="ECO:0000313" key="3">
    <source>
        <dbReference type="Proteomes" id="UP000515971"/>
    </source>
</evidence>
<evidence type="ECO:0000313" key="2">
    <source>
        <dbReference type="EMBL" id="QNN68170.1"/>
    </source>
</evidence>
<dbReference type="Proteomes" id="UP000515971">
    <property type="component" value="Chromosome"/>
</dbReference>
<feature type="signal peptide" evidence="1">
    <location>
        <begin position="1"/>
        <end position="19"/>
    </location>
</feature>
<evidence type="ECO:0000256" key="1">
    <source>
        <dbReference type="SAM" id="SignalP"/>
    </source>
</evidence>
<accession>A0A7G9SJZ5</accession>
<gene>
    <name evidence="2" type="ORF">H9L13_04620</name>
</gene>
<name>A0A7G9SJZ5_9SPHN</name>
<proteinExistence type="predicted"/>
<keyword evidence="3" id="KW-1185">Reference proteome</keyword>
<organism evidence="2 3">
    <name type="scientific">Sphingomonas lutea</name>
    <dbReference type="NCBI Taxonomy" id="1045317"/>
    <lineage>
        <taxon>Bacteria</taxon>
        <taxon>Pseudomonadati</taxon>
        <taxon>Pseudomonadota</taxon>
        <taxon>Alphaproteobacteria</taxon>
        <taxon>Sphingomonadales</taxon>
        <taxon>Sphingomonadaceae</taxon>
        <taxon>Sphingomonas</taxon>
    </lineage>
</organism>
<reference evidence="2 3" key="1">
    <citation type="submission" date="2020-08" db="EMBL/GenBank/DDBJ databases">
        <title>Genome sequence of Sphingomonas lutea KCTC 23642T.</title>
        <authorList>
            <person name="Hyun D.-W."/>
            <person name="Bae J.-W."/>
        </authorList>
    </citation>
    <scope>NUCLEOTIDE SEQUENCE [LARGE SCALE GENOMIC DNA]</scope>
    <source>
        <strain evidence="2 3">KCTC 23642</strain>
    </source>
</reference>
<dbReference type="AlphaFoldDB" id="A0A7G9SJZ5"/>
<dbReference type="EMBL" id="CP060718">
    <property type="protein sequence ID" value="QNN68170.1"/>
    <property type="molecule type" value="Genomic_DNA"/>
</dbReference>